<dbReference type="InterPro" id="IPR018097">
    <property type="entry name" value="EGF_Ca-bd_CS"/>
</dbReference>
<dbReference type="PROSITE" id="PS01186">
    <property type="entry name" value="EGF_2"/>
    <property type="match status" value="2"/>
</dbReference>
<evidence type="ECO:0000256" key="5">
    <source>
        <dbReference type="ARBA" id="ARBA00022737"/>
    </source>
</evidence>
<keyword evidence="7" id="KW-0325">Glycoprotein</keyword>
<protein>
    <recommendedName>
        <fullName evidence="8">EGF-like domain-containing protein</fullName>
    </recommendedName>
</protein>
<dbReference type="FunFam" id="2.10.25.10:FF:000005">
    <property type="entry name" value="Fibrillin 2"/>
    <property type="match status" value="1"/>
</dbReference>
<dbReference type="SUPFAM" id="SSF57184">
    <property type="entry name" value="Growth factor receptor domain"/>
    <property type="match status" value="1"/>
</dbReference>
<evidence type="ECO:0000256" key="7">
    <source>
        <dbReference type="ARBA" id="ARBA00023180"/>
    </source>
</evidence>
<reference evidence="9" key="1">
    <citation type="submission" date="2017-05" db="UniProtKB">
        <authorList>
            <consortium name="EnsemblMetazoa"/>
        </authorList>
    </citation>
    <scope>IDENTIFICATION</scope>
</reference>
<keyword evidence="3" id="KW-0245">EGF-like domain</keyword>
<keyword evidence="4" id="KW-0732">Signal</keyword>
<dbReference type="PANTHER" id="PTHR47333:SF4">
    <property type="entry name" value="EGF-LIKE DOMAIN-CONTAINING PROTEIN"/>
    <property type="match status" value="1"/>
</dbReference>
<keyword evidence="2" id="KW-0964">Secreted</keyword>
<evidence type="ECO:0000256" key="1">
    <source>
        <dbReference type="ARBA" id="ARBA00004613"/>
    </source>
</evidence>
<name>A0A1X7SFP3_AMPQE</name>
<evidence type="ECO:0000256" key="3">
    <source>
        <dbReference type="ARBA" id="ARBA00022536"/>
    </source>
</evidence>
<evidence type="ECO:0000256" key="4">
    <source>
        <dbReference type="ARBA" id="ARBA00022729"/>
    </source>
</evidence>
<evidence type="ECO:0000313" key="9">
    <source>
        <dbReference type="EnsemblMetazoa" id="Aqu2.1.00889_001"/>
    </source>
</evidence>
<dbReference type="InterPro" id="IPR001881">
    <property type="entry name" value="EGF-like_Ca-bd_dom"/>
</dbReference>
<dbReference type="SMART" id="SM00181">
    <property type="entry name" value="EGF"/>
    <property type="match status" value="3"/>
</dbReference>
<dbReference type="OrthoDB" id="10045365at2759"/>
<dbReference type="InterPro" id="IPR000742">
    <property type="entry name" value="EGF"/>
</dbReference>
<dbReference type="InterPro" id="IPR052080">
    <property type="entry name" value="vWF_C/EGF_Fibrillin"/>
</dbReference>
<evidence type="ECO:0000256" key="6">
    <source>
        <dbReference type="ARBA" id="ARBA00023157"/>
    </source>
</evidence>
<accession>A0A1X7SFP3</accession>
<dbReference type="PROSITE" id="PS01187">
    <property type="entry name" value="EGF_CA"/>
    <property type="match status" value="1"/>
</dbReference>
<feature type="domain" description="EGF-like" evidence="8">
    <location>
        <begin position="11"/>
        <end position="26"/>
    </location>
</feature>
<dbReference type="EnsemblMetazoa" id="Aqu2.1.00889_001">
    <property type="protein sequence ID" value="Aqu2.1.00889_001"/>
    <property type="gene ID" value="Aqu2.1.00889"/>
</dbReference>
<keyword evidence="6" id="KW-1015">Disulfide bond</keyword>
<dbReference type="GO" id="GO:0005509">
    <property type="term" value="F:calcium ion binding"/>
    <property type="evidence" value="ECO:0007669"/>
    <property type="project" value="InterPro"/>
</dbReference>
<dbReference type="PANTHER" id="PTHR47333">
    <property type="entry name" value="VON WILLEBRAND FACTOR C AND EGF DOMAIN-CONTAINING PROTEIN"/>
    <property type="match status" value="1"/>
</dbReference>
<sequence length="136" mass="14639">MCSNTNGSYECICNSGYEVADDNQTCIDIDECSSNSSLCGGNTCINTAGSYQCSCRPGCVNDQNDPQICIDIDECADNYCNQNCVNLDCSSGRYECLCNAGYQLAPDNHTCIVPTHHYVVGIHVSTLLDHISVAVD</sequence>
<dbReference type="eggNOG" id="KOG1217">
    <property type="taxonomic scope" value="Eukaryota"/>
</dbReference>
<dbReference type="STRING" id="400682.A0A1X7SFP3"/>
<dbReference type="Gene3D" id="2.10.25.10">
    <property type="entry name" value="Laminin"/>
    <property type="match status" value="3"/>
</dbReference>
<dbReference type="CDD" id="cd00054">
    <property type="entry name" value="EGF_CA"/>
    <property type="match status" value="1"/>
</dbReference>
<dbReference type="InterPro" id="IPR009030">
    <property type="entry name" value="Growth_fac_rcpt_cys_sf"/>
</dbReference>
<proteinExistence type="predicted"/>
<dbReference type="Pfam" id="PF12662">
    <property type="entry name" value="cEGF"/>
    <property type="match status" value="2"/>
</dbReference>
<dbReference type="GO" id="GO:0005576">
    <property type="term" value="C:extracellular region"/>
    <property type="evidence" value="ECO:0007669"/>
    <property type="project" value="UniProtKB-SubCell"/>
</dbReference>
<keyword evidence="5" id="KW-0677">Repeat</keyword>
<comment type="subcellular location">
    <subcellularLocation>
        <location evidence="1">Secreted</location>
    </subcellularLocation>
</comment>
<organism evidence="9">
    <name type="scientific">Amphimedon queenslandica</name>
    <name type="common">Sponge</name>
    <dbReference type="NCBI Taxonomy" id="400682"/>
    <lineage>
        <taxon>Eukaryota</taxon>
        <taxon>Metazoa</taxon>
        <taxon>Porifera</taxon>
        <taxon>Demospongiae</taxon>
        <taxon>Heteroscleromorpha</taxon>
        <taxon>Haplosclerida</taxon>
        <taxon>Niphatidae</taxon>
        <taxon>Amphimedon</taxon>
    </lineage>
</organism>
<dbReference type="InterPro" id="IPR026823">
    <property type="entry name" value="cEGF"/>
</dbReference>
<dbReference type="SMART" id="SM00179">
    <property type="entry name" value="EGF_CA"/>
    <property type="match status" value="3"/>
</dbReference>
<evidence type="ECO:0000256" key="2">
    <source>
        <dbReference type="ARBA" id="ARBA00022525"/>
    </source>
</evidence>
<feature type="domain" description="EGF-like" evidence="8">
    <location>
        <begin position="96"/>
        <end position="111"/>
    </location>
</feature>
<dbReference type="AlphaFoldDB" id="A0A1X7SFP3"/>
<dbReference type="InParanoid" id="A0A1X7SFP3"/>
<evidence type="ECO:0000259" key="8">
    <source>
        <dbReference type="PROSITE" id="PS01186"/>
    </source>
</evidence>